<protein>
    <submittedName>
        <fullName evidence="1">Uncharacterized protein</fullName>
    </submittedName>
</protein>
<comment type="caution">
    <text evidence="1">The sequence shown here is derived from an EMBL/GenBank/DDBJ whole genome shotgun (WGS) entry which is preliminary data.</text>
</comment>
<reference evidence="1 2" key="1">
    <citation type="submission" date="2019-02" db="EMBL/GenBank/DDBJ databases">
        <title>Isolation and identification of novel species under the genus Muribaculum.</title>
        <authorList>
            <person name="Miyake S."/>
            <person name="Ding Y."/>
            <person name="Low A."/>
            <person name="Soh M."/>
            <person name="Seedorf H."/>
        </authorList>
    </citation>
    <scope>NUCLEOTIDE SEQUENCE [LARGE SCALE GENOMIC DNA]</scope>
    <source>
        <strain evidence="1 2">TLL-A3</strain>
    </source>
</reference>
<proteinExistence type="predicted"/>
<sequence>MTGFYLQGPRFESVFAVTLVVFTSIFSFVRSSAQEVFYRVHADEYELIKDHLRNYPNGFLIVSPDKKMAMPHILAASGSKTVLEGVPVDISDDGETITVDDVENSNILYELTLPKGSSYVNLQYTRDGSIMHIYNKGENAFYSEKETNDAVDKRFRIKYNSSDDALLEIVTPEKDGKTYHIIYGDTPTTSTERFRMRDDMTDKELSIYHRDCFNIHIIGQDERRADSYVKIGLDIAGLVAGVETRLSYVQNNGAEVGIAELVGSPDYEVIYADDAVRSAASVSIPVRDGCNTIWAMPVMMEGDVAYPAGRIFKGNINSASSGIAGVGEDEDDSTPVYFDLYGRKVSQPMSRGVYVRRVGSKVSKIIVE</sequence>
<dbReference type="Proteomes" id="UP000297635">
    <property type="component" value="Unassembled WGS sequence"/>
</dbReference>
<organism evidence="1 2">
    <name type="scientific">Duncaniella freteri</name>
    <dbReference type="NCBI Taxonomy" id="2530391"/>
    <lineage>
        <taxon>Bacteria</taxon>
        <taxon>Pseudomonadati</taxon>
        <taxon>Bacteroidota</taxon>
        <taxon>Bacteroidia</taxon>
        <taxon>Bacteroidales</taxon>
        <taxon>Muribaculaceae</taxon>
        <taxon>Duncaniella</taxon>
    </lineage>
</organism>
<gene>
    <name evidence="1" type="ORF">EZ315_01700</name>
</gene>
<dbReference type="EMBL" id="SJSA01000001">
    <property type="protein sequence ID" value="TGG39480.1"/>
    <property type="molecule type" value="Genomic_DNA"/>
</dbReference>
<accession>A0A4Z0V835</accession>
<dbReference type="AlphaFoldDB" id="A0A4Z0V835"/>
<dbReference type="GeneID" id="82148487"/>
<evidence type="ECO:0000313" key="2">
    <source>
        <dbReference type="Proteomes" id="UP000297635"/>
    </source>
</evidence>
<dbReference type="RefSeq" id="WP_135470063.1">
    <property type="nucleotide sequence ID" value="NZ_CASJDB010000011.1"/>
</dbReference>
<name>A0A4Z0V835_9BACT</name>
<keyword evidence="2" id="KW-1185">Reference proteome</keyword>
<evidence type="ECO:0000313" key="1">
    <source>
        <dbReference type="EMBL" id="TGG39480.1"/>
    </source>
</evidence>